<organism evidence="10 11">
    <name type="scientific">Roseovarius pelagicus</name>
    <dbReference type="NCBI Taxonomy" id="2980108"/>
    <lineage>
        <taxon>Bacteria</taxon>
        <taxon>Pseudomonadati</taxon>
        <taxon>Pseudomonadota</taxon>
        <taxon>Alphaproteobacteria</taxon>
        <taxon>Rhodobacterales</taxon>
        <taxon>Roseobacteraceae</taxon>
        <taxon>Roseovarius</taxon>
    </lineage>
</organism>
<accession>A0ABY6DCD3</accession>
<sequence>MYRQRLGELDFFEDLPSRWPRFPVQIAFGVACFAVAWLTREFIDLFSNGAGPFSIIYPAIMISTLYGRWQAGLVTFALAFLHAWYFVLPFENSFAFENPQDLARTIVNGSAALVILFFAEVFRAAVRFAAAERDAELHNRELLMIELEHRTKNNFAMVSSLLSMQQRRSDSEDVKQALSSAAARVQSFAAIHETIYTSSRYSDKLSLRPYLEALLAHLQSGLFATRPVRIDLACDPVEIPRDRAVAFGLIVNELVTNAARHAFPAGQAGVITVSYHEQPNAPWVLAICDDGCGYDDASEAAAAGSGLGKTLMTSFATTAGGEIKVDHLEVGTCVRVVETELD</sequence>
<dbReference type="InterPro" id="IPR036890">
    <property type="entry name" value="HATPase_C_sf"/>
</dbReference>
<keyword evidence="4" id="KW-0808">Transferase</keyword>
<dbReference type="PANTHER" id="PTHR41523">
    <property type="entry name" value="TWO-COMPONENT SYSTEM SENSOR PROTEIN"/>
    <property type="match status" value="1"/>
</dbReference>
<evidence type="ECO:0000256" key="6">
    <source>
        <dbReference type="ARBA" id="ARBA00022777"/>
    </source>
</evidence>
<keyword evidence="6" id="KW-0418">Kinase</keyword>
<dbReference type="InterPro" id="IPR011495">
    <property type="entry name" value="Sig_transdc_His_kin_sub2_dim/P"/>
</dbReference>
<evidence type="ECO:0000313" key="10">
    <source>
        <dbReference type="EMBL" id="UXX83740.1"/>
    </source>
</evidence>
<dbReference type="Pfam" id="PF07568">
    <property type="entry name" value="HisKA_2"/>
    <property type="match status" value="1"/>
</dbReference>
<evidence type="ECO:0000256" key="2">
    <source>
        <dbReference type="ARBA" id="ARBA00012438"/>
    </source>
</evidence>
<evidence type="ECO:0000256" key="8">
    <source>
        <dbReference type="SAM" id="Phobius"/>
    </source>
</evidence>
<evidence type="ECO:0000259" key="9">
    <source>
        <dbReference type="SMART" id="SM00387"/>
    </source>
</evidence>
<proteinExistence type="predicted"/>
<keyword evidence="5" id="KW-0547">Nucleotide-binding</keyword>
<dbReference type="EMBL" id="CP106738">
    <property type="protein sequence ID" value="UXX83740.1"/>
    <property type="molecule type" value="Genomic_DNA"/>
</dbReference>
<dbReference type="InterPro" id="IPR003594">
    <property type="entry name" value="HATPase_dom"/>
</dbReference>
<gene>
    <name evidence="10" type="ORF">N7U68_03470</name>
</gene>
<dbReference type="Gene3D" id="3.30.565.10">
    <property type="entry name" value="Histidine kinase-like ATPase, C-terminal domain"/>
    <property type="match status" value="1"/>
</dbReference>
<evidence type="ECO:0000256" key="5">
    <source>
        <dbReference type="ARBA" id="ARBA00022741"/>
    </source>
</evidence>
<dbReference type="SUPFAM" id="SSF55874">
    <property type="entry name" value="ATPase domain of HSP90 chaperone/DNA topoisomerase II/histidine kinase"/>
    <property type="match status" value="1"/>
</dbReference>
<feature type="transmembrane region" description="Helical" evidence="8">
    <location>
        <begin position="73"/>
        <end position="90"/>
    </location>
</feature>
<dbReference type="Pfam" id="PF13493">
    <property type="entry name" value="DUF4118"/>
    <property type="match status" value="1"/>
</dbReference>
<keyword evidence="3" id="KW-0597">Phosphoprotein</keyword>
<evidence type="ECO:0000313" key="11">
    <source>
        <dbReference type="Proteomes" id="UP001064087"/>
    </source>
</evidence>
<evidence type="ECO:0000256" key="3">
    <source>
        <dbReference type="ARBA" id="ARBA00022553"/>
    </source>
</evidence>
<comment type="catalytic activity">
    <reaction evidence="1">
        <text>ATP + protein L-histidine = ADP + protein N-phospho-L-histidine.</text>
        <dbReference type="EC" id="2.7.13.3"/>
    </reaction>
</comment>
<dbReference type="Pfam" id="PF02518">
    <property type="entry name" value="HATPase_c"/>
    <property type="match status" value="1"/>
</dbReference>
<evidence type="ECO:0000256" key="7">
    <source>
        <dbReference type="ARBA" id="ARBA00022840"/>
    </source>
</evidence>
<dbReference type="EC" id="2.7.13.3" evidence="2"/>
<dbReference type="PROSITE" id="PS51257">
    <property type="entry name" value="PROKAR_LIPOPROTEIN"/>
    <property type="match status" value="1"/>
</dbReference>
<feature type="transmembrane region" description="Helical" evidence="8">
    <location>
        <begin position="110"/>
        <end position="130"/>
    </location>
</feature>
<keyword evidence="7" id="KW-0067">ATP-binding</keyword>
<dbReference type="RefSeq" id="WP_263048234.1">
    <property type="nucleotide sequence ID" value="NZ_CP106738.1"/>
</dbReference>
<dbReference type="SMART" id="SM00387">
    <property type="entry name" value="HATPase_c"/>
    <property type="match status" value="1"/>
</dbReference>
<dbReference type="PANTHER" id="PTHR41523:SF8">
    <property type="entry name" value="ETHYLENE RESPONSE SENSOR PROTEIN"/>
    <property type="match status" value="1"/>
</dbReference>
<name>A0ABY6DCD3_9RHOB</name>
<evidence type="ECO:0000256" key="4">
    <source>
        <dbReference type="ARBA" id="ARBA00022679"/>
    </source>
</evidence>
<dbReference type="Proteomes" id="UP001064087">
    <property type="component" value="Chromosome"/>
</dbReference>
<evidence type="ECO:0000256" key="1">
    <source>
        <dbReference type="ARBA" id="ARBA00000085"/>
    </source>
</evidence>
<keyword evidence="11" id="KW-1185">Reference proteome</keyword>
<dbReference type="InterPro" id="IPR025201">
    <property type="entry name" value="KdpD_TM"/>
</dbReference>
<dbReference type="Gene3D" id="3.30.450.20">
    <property type="entry name" value="PAS domain"/>
    <property type="match status" value="1"/>
</dbReference>
<reference evidence="10" key="1">
    <citation type="submission" date="2022-10" db="EMBL/GenBank/DDBJ databases">
        <title>Roseovarius pelagicus sp. nov., isolated from Arctic seawater.</title>
        <authorList>
            <person name="Hong Y.W."/>
            <person name="Hwang C.Y."/>
        </authorList>
    </citation>
    <scope>NUCLEOTIDE SEQUENCE</scope>
    <source>
        <strain evidence="10">HL-MP18</strain>
    </source>
</reference>
<keyword evidence="8" id="KW-0812">Transmembrane</keyword>
<feature type="domain" description="Histidine kinase/HSP90-like ATPase" evidence="9">
    <location>
        <begin position="242"/>
        <end position="342"/>
    </location>
</feature>
<keyword evidence="8" id="KW-0472">Membrane</keyword>
<keyword evidence="8" id="KW-1133">Transmembrane helix</keyword>
<protein>
    <recommendedName>
        <fullName evidence="2">histidine kinase</fullName>
        <ecNumber evidence="2">2.7.13.3</ecNumber>
    </recommendedName>
</protein>